<keyword evidence="1" id="KW-0472">Membrane</keyword>
<evidence type="ECO:0000256" key="1">
    <source>
        <dbReference type="SAM" id="Phobius"/>
    </source>
</evidence>
<keyword evidence="3" id="KW-1185">Reference proteome</keyword>
<gene>
    <name evidence="2" type="ORF">GL279_19125</name>
</gene>
<dbReference type="EMBL" id="WMIF01000070">
    <property type="protein sequence ID" value="MTH36684.1"/>
    <property type="molecule type" value="Genomic_DNA"/>
</dbReference>
<evidence type="ECO:0000313" key="3">
    <source>
        <dbReference type="Proteomes" id="UP000442533"/>
    </source>
</evidence>
<evidence type="ECO:0008006" key="4">
    <source>
        <dbReference type="Google" id="ProtNLM"/>
    </source>
</evidence>
<accession>A0A844H9M1</accession>
<keyword evidence="1" id="KW-1133">Transmembrane helix</keyword>
<keyword evidence="1" id="KW-0812">Transmembrane</keyword>
<organism evidence="2 3">
    <name type="scientific">Paracoccus limosus</name>
    <dbReference type="NCBI Taxonomy" id="913252"/>
    <lineage>
        <taxon>Bacteria</taxon>
        <taxon>Pseudomonadati</taxon>
        <taxon>Pseudomonadota</taxon>
        <taxon>Alphaproteobacteria</taxon>
        <taxon>Rhodobacterales</taxon>
        <taxon>Paracoccaceae</taxon>
        <taxon>Paracoccus</taxon>
    </lineage>
</organism>
<dbReference type="AlphaFoldDB" id="A0A844H9M1"/>
<feature type="transmembrane region" description="Helical" evidence="1">
    <location>
        <begin position="45"/>
        <end position="62"/>
    </location>
</feature>
<name>A0A844H9M1_9RHOB</name>
<proteinExistence type="predicted"/>
<sequence>MAIKDWFTRKPWLGGYLKSYSKLGRNSVIGRLKDGGRAAARYDRCPKVFLSAMAFAAIAMVWL</sequence>
<reference evidence="2 3" key="1">
    <citation type="submission" date="2019-11" db="EMBL/GenBank/DDBJ databases">
        <authorList>
            <person name="Dong K."/>
        </authorList>
    </citation>
    <scope>NUCLEOTIDE SEQUENCE [LARGE SCALE GENOMIC DNA]</scope>
    <source>
        <strain evidence="2 3">JCM 17370</strain>
    </source>
</reference>
<dbReference type="Proteomes" id="UP000442533">
    <property type="component" value="Unassembled WGS sequence"/>
</dbReference>
<evidence type="ECO:0000313" key="2">
    <source>
        <dbReference type="EMBL" id="MTH36684.1"/>
    </source>
</evidence>
<comment type="caution">
    <text evidence="2">The sequence shown here is derived from an EMBL/GenBank/DDBJ whole genome shotgun (WGS) entry which is preliminary data.</text>
</comment>
<protein>
    <recommendedName>
        <fullName evidence="4">Transposase</fullName>
    </recommendedName>
</protein>